<evidence type="ECO:0000313" key="2">
    <source>
        <dbReference type="Proteomes" id="UP000269396"/>
    </source>
</evidence>
<keyword evidence="2" id="KW-1185">Reference proteome</keyword>
<reference evidence="1 2" key="1">
    <citation type="submission" date="2018-11" db="EMBL/GenBank/DDBJ databases">
        <authorList>
            <consortium name="Pathogen Informatics"/>
        </authorList>
    </citation>
    <scope>NUCLEOTIDE SEQUENCE [LARGE SCALE GENOMIC DNA]</scope>
    <source>
        <strain>Denwood</strain>
        <strain evidence="2">Zambia</strain>
    </source>
</reference>
<dbReference type="EMBL" id="UZAL01048878">
    <property type="protein sequence ID" value="VDP85879.1"/>
    <property type="molecule type" value="Genomic_DNA"/>
</dbReference>
<dbReference type="AlphaFoldDB" id="A0A183Q5I0"/>
<protein>
    <submittedName>
        <fullName evidence="1">Uncharacterized protein</fullName>
    </submittedName>
</protein>
<sequence>MTRRGNEPFPFVIGWNCTSTNSTTTTSFIDPTRIYNW</sequence>
<evidence type="ECO:0000313" key="1">
    <source>
        <dbReference type="EMBL" id="VDP85879.1"/>
    </source>
</evidence>
<gene>
    <name evidence="1" type="ORF">SMTD_LOCUS21867</name>
</gene>
<proteinExistence type="predicted"/>
<dbReference type="Proteomes" id="UP000269396">
    <property type="component" value="Unassembled WGS sequence"/>
</dbReference>
<organism evidence="1 2">
    <name type="scientific">Schistosoma mattheei</name>
    <dbReference type="NCBI Taxonomy" id="31246"/>
    <lineage>
        <taxon>Eukaryota</taxon>
        <taxon>Metazoa</taxon>
        <taxon>Spiralia</taxon>
        <taxon>Lophotrochozoa</taxon>
        <taxon>Platyhelminthes</taxon>
        <taxon>Trematoda</taxon>
        <taxon>Digenea</taxon>
        <taxon>Strigeidida</taxon>
        <taxon>Schistosomatoidea</taxon>
        <taxon>Schistosomatidae</taxon>
        <taxon>Schistosoma</taxon>
    </lineage>
</organism>
<name>A0A183Q5I0_9TREM</name>
<accession>A0A183Q5I0</accession>